<comment type="caution">
    <text evidence="1">The sequence shown here is derived from an EMBL/GenBank/DDBJ whole genome shotgun (WGS) entry which is preliminary data.</text>
</comment>
<organism evidence="1 2">
    <name type="scientific">Hemibagrus wyckioides</name>
    <dbReference type="NCBI Taxonomy" id="337641"/>
    <lineage>
        <taxon>Eukaryota</taxon>
        <taxon>Metazoa</taxon>
        <taxon>Chordata</taxon>
        <taxon>Craniata</taxon>
        <taxon>Vertebrata</taxon>
        <taxon>Euteleostomi</taxon>
        <taxon>Actinopterygii</taxon>
        <taxon>Neopterygii</taxon>
        <taxon>Teleostei</taxon>
        <taxon>Ostariophysi</taxon>
        <taxon>Siluriformes</taxon>
        <taxon>Bagridae</taxon>
        <taxon>Hemibagrus</taxon>
    </lineage>
</organism>
<proteinExistence type="predicted"/>
<evidence type="ECO:0000313" key="1">
    <source>
        <dbReference type="EMBL" id="KAG7335307.1"/>
    </source>
</evidence>
<accession>A0A9D3P688</accession>
<name>A0A9D3P688_9TELE</name>
<dbReference type="Proteomes" id="UP000824219">
    <property type="component" value="Linkage Group LG02"/>
</dbReference>
<keyword evidence="2" id="KW-1185">Reference proteome</keyword>
<reference evidence="1 2" key="1">
    <citation type="submission" date="2021-06" db="EMBL/GenBank/DDBJ databases">
        <title>Chromosome-level genome assembly of the red-tail catfish (Hemibagrus wyckioides).</title>
        <authorList>
            <person name="Shao F."/>
        </authorList>
    </citation>
    <scope>NUCLEOTIDE SEQUENCE [LARGE SCALE GENOMIC DNA]</scope>
    <source>
        <strain evidence="1">EC202008001</strain>
        <tissue evidence="1">Blood</tissue>
    </source>
</reference>
<evidence type="ECO:0000313" key="2">
    <source>
        <dbReference type="Proteomes" id="UP000824219"/>
    </source>
</evidence>
<protein>
    <submittedName>
        <fullName evidence="1">Uncharacterized protein</fullName>
    </submittedName>
</protein>
<dbReference type="AlphaFoldDB" id="A0A9D3P688"/>
<sequence length="69" mass="7297">MMLTAEPSSAPASCEGNKVPGLITNGMATAASFSCQQLDSLALSVHSWEFQSKARSGRLEMHKVSGRAE</sequence>
<gene>
    <name evidence="1" type="ORF">KOW79_001903</name>
</gene>
<dbReference type="EMBL" id="JAHKSW010000002">
    <property type="protein sequence ID" value="KAG7335307.1"/>
    <property type="molecule type" value="Genomic_DNA"/>
</dbReference>